<dbReference type="Gene3D" id="2.40.50.140">
    <property type="entry name" value="Nucleic acid-binding proteins"/>
    <property type="match status" value="1"/>
</dbReference>
<proteinExistence type="predicted"/>
<gene>
    <name evidence="1" type="ORF">DBV15_12683</name>
</gene>
<dbReference type="AlphaFoldDB" id="A0A4S2JD60"/>
<feature type="non-terminal residue" evidence="1">
    <location>
        <position position="1"/>
    </location>
</feature>
<evidence type="ECO:0000313" key="1">
    <source>
        <dbReference type="EMBL" id="TGZ32327.1"/>
    </source>
</evidence>
<comment type="caution">
    <text evidence="1">The sequence shown here is derived from an EMBL/GenBank/DDBJ whole genome shotgun (WGS) entry which is preliminary data.</text>
</comment>
<reference evidence="1 2" key="1">
    <citation type="journal article" date="2019" name="Philos. Trans. R. Soc. Lond., B, Biol. Sci.">
        <title>Ant behaviour and brain gene expression of defending hosts depend on the ecological success of the intruding social parasite.</title>
        <authorList>
            <person name="Kaur R."/>
            <person name="Stoldt M."/>
            <person name="Jongepier E."/>
            <person name="Feldmeyer B."/>
            <person name="Menzel F."/>
            <person name="Bornberg-Bauer E."/>
            <person name="Foitzik S."/>
        </authorList>
    </citation>
    <scope>NUCLEOTIDE SEQUENCE [LARGE SCALE GENOMIC DNA]</scope>
    <source>
        <tissue evidence="1">Whole body</tissue>
    </source>
</reference>
<keyword evidence="2" id="KW-1185">Reference proteome</keyword>
<organism evidence="1 2">
    <name type="scientific">Temnothorax longispinosus</name>
    <dbReference type="NCBI Taxonomy" id="300112"/>
    <lineage>
        <taxon>Eukaryota</taxon>
        <taxon>Metazoa</taxon>
        <taxon>Ecdysozoa</taxon>
        <taxon>Arthropoda</taxon>
        <taxon>Hexapoda</taxon>
        <taxon>Insecta</taxon>
        <taxon>Pterygota</taxon>
        <taxon>Neoptera</taxon>
        <taxon>Endopterygota</taxon>
        <taxon>Hymenoptera</taxon>
        <taxon>Apocrita</taxon>
        <taxon>Aculeata</taxon>
        <taxon>Formicoidea</taxon>
        <taxon>Formicidae</taxon>
        <taxon>Myrmicinae</taxon>
        <taxon>Temnothorax</taxon>
    </lineage>
</organism>
<protein>
    <recommendedName>
        <fullName evidence="3">OB domain-containing protein</fullName>
    </recommendedName>
</protein>
<evidence type="ECO:0008006" key="3">
    <source>
        <dbReference type="Google" id="ProtNLM"/>
    </source>
</evidence>
<dbReference type="EMBL" id="QBLH01003885">
    <property type="protein sequence ID" value="TGZ32327.1"/>
    <property type="molecule type" value="Genomic_DNA"/>
</dbReference>
<sequence>EIVGFIDEIDGPKLVGKAQNYQLLKFILNNNSCHRIQVVVWNQEIERIKHHIKPNNIVHIDGAKAKKTKVPEFNQGTLPYELIIRSNTIINNLGTFDLKTVINAIKPQLLYEAILKPV</sequence>
<dbReference type="SUPFAM" id="SSF50249">
    <property type="entry name" value="Nucleic acid-binding proteins"/>
    <property type="match status" value="1"/>
</dbReference>
<dbReference type="Proteomes" id="UP000310200">
    <property type="component" value="Unassembled WGS sequence"/>
</dbReference>
<name>A0A4S2JD60_9HYME</name>
<accession>A0A4S2JD60</accession>
<dbReference type="InterPro" id="IPR012340">
    <property type="entry name" value="NA-bd_OB-fold"/>
</dbReference>
<evidence type="ECO:0000313" key="2">
    <source>
        <dbReference type="Proteomes" id="UP000310200"/>
    </source>
</evidence>